<comment type="caution">
    <text evidence="2">The sequence shown here is derived from an EMBL/GenBank/DDBJ whole genome shotgun (WGS) entry which is preliminary data.</text>
</comment>
<organism evidence="2 3">
    <name type="scientific">Paractinoplanes tereljensis</name>
    <dbReference type="NCBI Taxonomy" id="571912"/>
    <lineage>
        <taxon>Bacteria</taxon>
        <taxon>Bacillati</taxon>
        <taxon>Actinomycetota</taxon>
        <taxon>Actinomycetes</taxon>
        <taxon>Micromonosporales</taxon>
        <taxon>Micromonosporaceae</taxon>
        <taxon>Paractinoplanes</taxon>
    </lineage>
</organism>
<evidence type="ECO:0000256" key="1">
    <source>
        <dbReference type="SAM" id="MobiDB-lite"/>
    </source>
</evidence>
<dbReference type="AlphaFoldDB" id="A0A919TRF1"/>
<gene>
    <name evidence="2" type="ORF">Ate02nite_18890</name>
</gene>
<evidence type="ECO:0000313" key="3">
    <source>
        <dbReference type="Proteomes" id="UP000623608"/>
    </source>
</evidence>
<reference evidence="2" key="1">
    <citation type="submission" date="2021-01" db="EMBL/GenBank/DDBJ databases">
        <title>Whole genome shotgun sequence of Actinoplanes tereljensis NBRC 105297.</title>
        <authorList>
            <person name="Komaki H."/>
            <person name="Tamura T."/>
        </authorList>
    </citation>
    <scope>NUCLEOTIDE SEQUENCE</scope>
    <source>
        <strain evidence="2">NBRC 105297</strain>
    </source>
</reference>
<proteinExistence type="predicted"/>
<keyword evidence="3" id="KW-1185">Reference proteome</keyword>
<accession>A0A919TRF1</accession>
<dbReference type="Proteomes" id="UP000623608">
    <property type="component" value="Unassembled WGS sequence"/>
</dbReference>
<evidence type="ECO:0000313" key="2">
    <source>
        <dbReference type="EMBL" id="GIF19159.1"/>
    </source>
</evidence>
<feature type="region of interest" description="Disordered" evidence="1">
    <location>
        <begin position="60"/>
        <end position="99"/>
    </location>
</feature>
<sequence>MPPTFFTRTEATYPCSQLAGRLSAAEKTSAGGGGGAWVVVGAAGGGLVAVFSGTGVCDDRVRLGDGEDDRDGDREADREGEGVAVGVTKGAEVVTASGT</sequence>
<protein>
    <submittedName>
        <fullName evidence="2">Uncharacterized protein</fullName>
    </submittedName>
</protein>
<feature type="compositionally biased region" description="Basic and acidic residues" evidence="1">
    <location>
        <begin position="60"/>
        <end position="81"/>
    </location>
</feature>
<dbReference type="EMBL" id="BOMY01000013">
    <property type="protein sequence ID" value="GIF19159.1"/>
    <property type="molecule type" value="Genomic_DNA"/>
</dbReference>
<name>A0A919TRF1_9ACTN</name>